<dbReference type="InterPro" id="IPR043686">
    <property type="entry name" value="Uup"/>
</dbReference>
<keyword evidence="13" id="KW-1185">Reference proteome</keyword>
<keyword evidence="7 10" id="KW-0067">ATP-binding</keyword>
<evidence type="ECO:0000313" key="13">
    <source>
        <dbReference type="Proteomes" id="UP001165395"/>
    </source>
</evidence>
<organism evidence="12 13">
    <name type="scientific">Leeia speluncae</name>
    <dbReference type="NCBI Taxonomy" id="2884804"/>
    <lineage>
        <taxon>Bacteria</taxon>
        <taxon>Pseudomonadati</taxon>
        <taxon>Pseudomonadota</taxon>
        <taxon>Betaproteobacteria</taxon>
        <taxon>Neisseriales</taxon>
        <taxon>Leeiaceae</taxon>
        <taxon>Leeia</taxon>
    </lineage>
</organism>
<gene>
    <name evidence="10" type="primary">uup</name>
    <name evidence="12" type="ORF">LIN78_02605</name>
</gene>
<dbReference type="EMBL" id="JAJBZT010000001">
    <property type="protein sequence ID" value="MCB6182443.1"/>
    <property type="molecule type" value="Genomic_DNA"/>
</dbReference>
<dbReference type="PANTHER" id="PTHR42855">
    <property type="entry name" value="ABC TRANSPORTER ATP-BINDING SUBUNIT"/>
    <property type="match status" value="1"/>
</dbReference>
<keyword evidence="1" id="KW-1003">Cell membrane</keyword>
<dbReference type="InterPro" id="IPR027417">
    <property type="entry name" value="P-loop_NTPase"/>
</dbReference>
<keyword evidence="8 10" id="KW-0238">DNA-binding</keyword>
<comment type="subcellular location">
    <subcellularLocation>
        <location evidence="10">Cytoplasm</location>
    </subcellularLocation>
    <text evidence="10">Associates with ribosomes.</text>
</comment>
<dbReference type="Pfam" id="PF00005">
    <property type="entry name" value="ABC_tran"/>
    <property type="match status" value="2"/>
</dbReference>
<dbReference type="EC" id="3.6.1.-" evidence="10"/>
<comment type="catalytic activity">
    <reaction evidence="10">
        <text>ATP + H2O = ADP + phosphate + H(+)</text>
        <dbReference type="Rhea" id="RHEA:13065"/>
        <dbReference type="ChEBI" id="CHEBI:15377"/>
        <dbReference type="ChEBI" id="CHEBI:15378"/>
        <dbReference type="ChEBI" id="CHEBI:30616"/>
        <dbReference type="ChEBI" id="CHEBI:43474"/>
        <dbReference type="ChEBI" id="CHEBI:456216"/>
    </reaction>
</comment>
<evidence type="ECO:0000256" key="1">
    <source>
        <dbReference type="ARBA" id="ARBA00022475"/>
    </source>
</evidence>
<evidence type="ECO:0000256" key="9">
    <source>
        <dbReference type="ARBA" id="ARBA00023204"/>
    </source>
</evidence>
<dbReference type="SUPFAM" id="SSF52540">
    <property type="entry name" value="P-loop containing nucleoside triphosphate hydrolases"/>
    <property type="match status" value="2"/>
</dbReference>
<feature type="domain" description="ABC transporter" evidence="11">
    <location>
        <begin position="320"/>
        <end position="539"/>
    </location>
</feature>
<evidence type="ECO:0000256" key="7">
    <source>
        <dbReference type="ARBA" id="ARBA00022840"/>
    </source>
</evidence>
<protein>
    <recommendedName>
        <fullName evidence="10">ATP-binding protein Uup</fullName>
        <ecNumber evidence="10">3.6.1.-</ecNumber>
    </recommendedName>
</protein>
<dbReference type="PROSITE" id="PS00211">
    <property type="entry name" value="ABC_TRANSPORTER_1"/>
    <property type="match status" value="2"/>
</dbReference>
<keyword evidence="6 10" id="KW-0378">Hydrolase</keyword>
<evidence type="ECO:0000256" key="4">
    <source>
        <dbReference type="ARBA" id="ARBA00022741"/>
    </source>
</evidence>
<dbReference type="HAMAP" id="MF_00848">
    <property type="entry name" value="Uup"/>
    <property type="match status" value="1"/>
</dbReference>
<comment type="function">
    <text evidence="10">Probably plays a role in ribosome assembly or function. May be involved in resolution of branched DNA intermediates that result from template switching in postreplication gaps. Binds DNA and has ATPase activity.</text>
</comment>
<keyword evidence="1" id="KW-0472">Membrane</keyword>
<dbReference type="InterPro" id="IPR037118">
    <property type="entry name" value="Val-tRNA_synth_C_sf"/>
</dbReference>
<dbReference type="Proteomes" id="UP001165395">
    <property type="component" value="Unassembled WGS sequence"/>
</dbReference>
<name>A0ABS8D362_9NEIS</name>
<evidence type="ECO:0000256" key="5">
    <source>
        <dbReference type="ARBA" id="ARBA00022763"/>
    </source>
</evidence>
<dbReference type="RefSeq" id="WP_227178165.1">
    <property type="nucleotide sequence ID" value="NZ_JAJBZT010000001.1"/>
</dbReference>
<proteinExistence type="inferred from homology"/>
<dbReference type="Pfam" id="PF16326">
    <property type="entry name" value="ABC_tran_CTD"/>
    <property type="match status" value="1"/>
</dbReference>
<comment type="similarity">
    <text evidence="10">Belongs to the ABC transporter superfamily. ABCF family. Uup subfamily.</text>
</comment>
<dbReference type="PROSITE" id="PS50893">
    <property type="entry name" value="ABC_TRANSPORTER_2"/>
    <property type="match status" value="2"/>
</dbReference>
<keyword evidence="3 10" id="KW-0677">Repeat</keyword>
<evidence type="ECO:0000313" key="12">
    <source>
        <dbReference type="EMBL" id="MCB6182443.1"/>
    </source>
</evidence>
<dbReference type="Gene3D" id="1.10.287.380">
    <property type="entry name" value="Valyl-tRNA synthetase, C-terminal domain"/>
    <property type="match status" value="1"/>
</dbReference>
<feature type="binding site" evidence="10">
    <location>
        <begin position="36"/>
        <end position="43"/>
    </location>
    <ligand>
        <name>ATP</name>
        <dbReference type="ChEBI" id="CHEBI:30616"/>
        <label>1</label>
    </ligand>
</feature>
<reference evidence="12" key="1">
    <citation type="submission" date="2021-10" db="EMBL/GenBank/DDBJ databases">
        <title>The complete genome sequence of Leeia sp. TBRC 13508.</title>
        <authorList>
            <person name="Charoenyingcharoen P."/>
            <person name="Yukphan P."/>
        </authorList>
    </citation>
    <scope>NUCLEOTIDE SEQUENCE</scope>
    <source>
        <strain evidence="12">TBRC 13508</strain>
    </source>
</reference>
<dbReference type="InterPro" id="IPR003593">
    <property type="entry name" value="AAA+_ATPase"/>
</dbReference>
<evidence type="ECO:0000256" key="10">
    <source>
        <dbReference type="HAMAP-Rule" id="MF_00848"/>
    </source>
</evidence>
<dbReference type="InterPro" id="IPR017871">
    <property type="entry name" value="ABC_transporter-like_CS"/>
</dbReference>
<dbReference type="Pfam" id="PF12848">
    <property type="entry name" value="ABC_tran_Xtn"/>
    <property type="match status" value="1"/>
</dbReference>
<keyword evidence="4 10" id="KW-0547">Nucleotide-binding</keyword>
<dbReference type="PANTHER" id="PTHR42855:SF1">
    <property type="entry name" value="ABC TRANSPORTER DOMAIN-CONTAINING PROTEIN"/>
    <property type="match status" value="1"/>
</dbReference>
<dbReference type="InterPro" id="IPR051309">
    <property type="entry name" value="ABCF_ATPase"/>
</dbReference>
<dbReference type="Gene3D" id="3.40.50.300">
    <property type="entry name" value="P-loop containing nucleotide triphosphate hydrolases"/>
    <property type="match status" value="2"/>
</dbReference>
<evidence type="ECO:0000256" key="6">
    <source>
        <dbReference type="ARBA" id="ARBA00022801"/>
    </source>
</evidence>
<evidence type="ECO:0000256" key="3">
    <source>
        <dbReference type="ARBA" id="ARBA00022737"/>
    </source>
</evidence>
<feature type="domain" description="ABC transporter" evidence="11">
    <location>
        <begin position="4"/>
        <end position="253"/>
    </location>
</feature>
<feature type="binding site" evidence="10">
    <location>
        <begin position="352"/>
        <end position="359"/>
    </location>
    <ligand>
        <name>ATP</name>
        <dbReference type="ChEBI" id="CHEBI:30616"/>
        <label>2</label>
    </ligand>
</feature>
<dbReference type="GO" id="GO:0005524">
    <property type="term" value="F:ATP binding"/>
    <property type="evidence" value="ECO:0007669"/>
    <property type="project" value="UniProtKB-KW"/>
</dbReference>
<keyword evidence="5 10" id="KW-0227">DNA damage</keyword>
<dbReference type="SMART" id="SM00382">
    <property type="entry name" value="AAA"/>
    <property type="match status" value="2"/>
</dbReference>
<dbReference type="InterPro" id="IPR003439">
    <property type="entry name" value="ABC_transporter-like_ATP-bd"/>
</dbReference>
<accession>A0ABS8D362</accession>
<dbReference type="CDD" id="cd03221">
    <property type="entry name" value="ABCF_EF-3"/>
    <property type="match status" value="2"/>
</dbReference>
<evidence type="ECO:0000256" key="2">
    <source>
        <dbReference type="ARBA" id="ARBA00022490"/>
    </source>
</evidence>
<dbReference type="InterPro" id="IPR032524">
    <property type="entry name" value="ABC_tran_C"/>
</dbReference>
<dbReference type="InterPro" id="IPR032781">
    <property type="entry name" value="ABC_tran_Xtn"/>
</dbReference>
<evidence type="ECO:0000256" key="8">
    <source>
        <dbReference type="ARBA" id="ARBA00023125"/>
    </source>
</evidence>
<keyword evidence="2 10" id="KW-0963">Cytoplasm</keyword>
<evidence type="ECO:0000259" key="11">
    <source>
        <dbReference type="PROSITE" id="PS50893"/>
    </source>
</evidence>
<keyword evidence="9 10" id="KW-0234">DNA repair</keyword>
<comment type="caution">
    <text evidence="12">The sequence shown here is derived from an EMBL/GenBank/DDBJ whole genome shotgun (WGS) entry which is preliminary data.</text>
</comment>
<sequence>MPLLTLDNAQLAFGHWPLLDGAELVLDKGQRIGLIGRNGAGKSSMMKVLSGKQALDDGKLWVSPDAVISFVPQEPVFQDGHTVFEAVSEGLGDLQKVLVDYHHITQLIATDSSEVNLEEMQRLQHLLESQDGWRFNSLVDTTISQLGLSADTLISSLSGGWKKRVALARALVAEPEVLLLDEPTNHLDLSAIQWLESLLLTFSGAILFITHDRQFLDNVSTHIVELDRGRLASFIGNFSAYQIKKAEMLEVEAIHNAKFDKFWKEEEVWIRKGIEARRTRNEGRVRRLEELRRVRAQRRTQQGQVNLQLDAGEKSGKLVAELENVKFSYGDKPVVKDFSTRIQRGDRIGLIGPNGIGKTTLLKLILGEITPEAGKVKQGTNLNIAYFDQFRTQLDENATLTDTISPGSEFIEIGGSKKHVISYLEEFLFPPARSRSPVSSLSGGERNRLLLARLFARPANVLVLDEPTNDLDIDTLELLEALLLDYPGTVFLVSHDRIFLDNVVTSVIAFEGNGILEEYVGGYSDWLKFKADQALNAQVIKKSSVEQKTMQEGRQRTRATKLSFNEKRELEQLPVEIEYLEQEQQGLQSMLMDPEIYRTDPKGAAKAQARIEEIELSLLEKLTRWESLEAKSNA</sequence>